<feature type="transmembrane region" description="Helical" evidence="18">
    <location>
        <begin position="94"/>
        <end position="115"/>
    </location>
</feature>
<keyword evidence="13 17" id="KW-0807">Transducer</keyword>
<evidence type="ECO:0000256" key="18">
    <source>
        <dbReference type="SAM" id="Phobius"/>
    </source>
</evidence>
<keyword evidence="9" id="KW-0564">Palmitate</keyword>
<feature type="transmembrane region" description="Helical" evidence="18">
    <location>
        <begin position="136"/>
        <end position="159"/>
    </location>
</feature>
<evidence type="ECO:0000256" key="7">
    <source>
        <dbReference type="ARBA" id="ARBA00023040"/>
    </source>
</evidence>
<dbReference type="InterPro" id="IPR050119">
    <property type="entry name" value="CCR1-9-like"/>
</dbReference>
<feature type="transmembrane region" description="Helical" evidence="18">
    <location>
        <begin position="516"/>
        <end position="538"/>
    </location>
</feature>
<dbReference type="PRINTS" id="PR00994">
    <property type="entry name" value="BRADYKINNB2R"/>
</dbReference>
<dbReference type="Gene3D" id="1.20.1070.10">
    <property type="entry name" value="Rhodopsin 7-helix transmembrane proteins"/>
    <property type="match status" value="2"/>
</dbReference>
<reference evidence="20" key="1">
    <citation type="submission" date="2022-08" db="EMBL/GenBank/DDBJ databases">
        <title>Genome sequencing of akame (Lates japonicus).</title>
        <authorList>
            <person name="Hashiguchi Y."/>
            <person name="Takahashi H."/>
        </authorList>
    </citation>
    <scope>NUCLEOTIDE SEQUENCE</scope>
    <source>
        <strain evidence="20">Kochi</strain>
    </source>
</reference>
<dbReference type="SUPFAM" id="SSF81321">
    <property type="entry name" value="Family A G protein-coupled receptor-like"/>
    <property type="match status" value="2"/>
</dbReference>
<evidence type="ECO:0000256" key="6">
    <source>
        <dbReference type="ARBA" id="ARBA00022989"/>
    </source>
</evidence>
<dbReference type="GO" id="GO:0009897">
    <property type="term" value="C:external side of plasma membrane"/>
    <property type="evidence" value="ECO:0007669"/>
    <property type="project" value="TreeGrafter"/>
</dbReference>
<feature type="transmembrane region" description="Helical" evidence="18">
    <location>
        <begin position="356"/>
        <end position="376"/>
    </location>
</feature>
<evidence type="ECO:0000256" key="15">
    <source>
        <dbReference type="ARBA" id="ARBA00025423"/>
    </source>
</evidence>
<feature type="transmembrane region" description="Helical" evidence="18">
    <location>
        <begin position="231"/>
        <end position="249"/>
    </location>
</feature>
<keyword evidence="6 18" id="KW-1133">Transmembrane helix</keyword>
<protein>
    <recommendedName>
        <fullName evidence="2">B2 bradykinin receptor</fullName>
    </recommendedName>
</protein>
<dbReference type="PROSITE" id="PS50262">
    <property type="entry name" value="G_PROTEIN_RECEP_F1_2"/>
    <property type="match status" value="2"/>
</dbReference>
<feature type="domain" description="G-protein coupled receptors family 1 profile" evidence="19">
    <location>
        <begin position="367"/>
        <end position="622"/>
    </location>
</feature>
<comment type="function">
    <text evidence="15">Receptor for bradykinin. It is associated with G proteins that activate a phosphatidylinositol-calcium second messenger system.</text>
</comment>
<dbReference type="CDD" id="cd15189">
    <property type="entry name" value="7tmA_Bradykinin_R"/>
    <property type="match status" value="1"/>
</dbReference>
<dbReference type="GO" id="GO:0006955">
    <property type="term" value="P:immune response"/>
    <property type="evidence" value="ECO:0007669"/>
    <property type="project" value="TreeGrafter"/>
</dbReference>
<evidence type="ECO:0000256" key="17">
    <source>
        <dbReference type="RuleBase" id="RU000688"/>
    </source>
</evidence>
<keyword evidence="12" id="KW-0325">Glycoprotein</keyword>
<evidence type="ECO:0000256" key="9">
    <source>
        <dbReference type="ARBA" id="ARBA00023139"/>
    </source>
</evidence>
<dbReference type="GO" id="GO:0004947">
    <property type="term" value="F:bradykinin receptor activity"/>
    <property type="evidence" value="ECO:0007669"/>
    <property type="project" value="InterPro"/>
</dbReference>
<accession>A0AAD3M5W4</accession>
<keyword evidence="4" id="KW-0597">Phosphoprotein</keyword>
<evidence type="ECO:0000259" key="19">
    <source>
        <dbReference type="PROSITE" id="PS50262"/>
    </source>
</evidence>
<dbReference type="InterPro" id="IPR000276">
    <property type="entry name" value="GPCR_Rhodpsn"/>
</dbReference>
<feature type="transmembrane region" description="Helical" evidence="18">
    <location>
        <begin position="192"/>
        <end position="210"/>
    </location>
</feature>
<gene>
    <name evidence="20" type="ORF">AKAME5_000203000</name>
</gene>
<evidence type="ECO:0000256" key="12">
    <source>
        <dbReference type="ARBA" id="ARBA00023180"/>
    </source>
</evidence>
<dbReference type="GO" id="GO:0042310">
    <property type="term" value="P:vasoconstriction"/>
    <property type="evidence" value="ECO:0007669"/>
    <property type="project" value="InterPro"/>
</dbReference>
<evidence type="ECO:0000256" key="14">
    <source>
        <dbReference type="ARBA" id="ARBA00023288"/>
    </source>
</evidence>
<keyword evidence="5 17" id="KW-0812">Transmembrane</keyword>
<feature type="transmembrane region" description="Helical" evidence="18">
    <location>
        <begin position="558"/>
        <end position="576"/>
    </location>
</feature>
<evidence type="ECO:0000256" key="16">
    <source>
        <dbReference type="ARBA" id="ARBA00025954"/>
    </source>
</evidence>
<evidence type="ECO:0000256" key="13">
    <source>
        <dbReference type="ARBA" id="ARBA00023224"/>
    </source>
</evidence>
<keyword evidence="8 18" id="KW-0472">Membrane</keyword>
<dbReference type="Pfam" id="PF00001">
    <property type="entry name" value="7tm_1"/>
    <property type="match status" value="2"/>
</dbReference>
<proteinExistence type="inferred from homology"/>
<dbReference type="InterPro" id="IPR017452">
    <property type="entry name" value="GPCR_Rhodpsn_7TM"/>
</dbReference>
<comment type="caution">
    <text evidence="20">The sequence shown here is derived from an EMBL/GenBank/DDBJ whole genome shotgun (WGS) entry which is preliminary data.</text>
</comment>
<dbReference type="PANTHER" id="PTHR10489">
    <property type="entry name" value="CELL ADHESION MOLECULE"/>
    <property type="match status" value="1"/>
</dbReference>
<sequence>MENATRTELVCNHTDAWDWVYTIQPAYMSIVCFLGVIGNSFVLCVFCLQKRHNSVADIYLSNLAAADLLMVSCLPFWVATIIDRFHWRFGEPMCQLINIIIGMNYYCSVLFLTLVSVDRYLALTRPLSQGRERRTLWARGICFGIWIAGILLSFPAILFRSVQFFPHLGIDACYVAYPHEGWRLRHNMTTSIVGFLIPVPIVSFCSYHITKVIRSSQEMRKGSRGSVERKAAYLVLVVLAVFVLCWLPYQILMVLDTLDYYEVISGCTWAYVLDIGTQLATYLGYTEAQCTQMSPVPDVFHQEYFWKKIFMKRMPMEPMKLVSVAALWPENITTSLPSQSPVSAEWEIVHTVIPPYIFILCLLGLLFNSFVLGVFVAHKDQLTVAEIYLSNLALADFILLCGLPFWAMYILNNFNWPYGDTLCKLVNSIIIINFYTSIYTLVMISVDRYLALVKTMKARWLRRTLYAKVTCFILWILGLLLSMPTIVHRKVKFIEEYETMSCILDYSHSWKLAHQILMNVMGFALPVLVIVFSSGNIIKALAQRRESVGFHDGNDKKATILVYAVTLVFLLCWGPFQVFTFLDTLCDVQALDETLWSHTLDVGGQVSVYLAFLNSALNPLLYVFSGQYFRKKVCAIYRRTTHHRRGNDDFCLQEPGEWTYTVVPIYVLVIAVLGIVFNVFVLMVFCLHKKACTVAEIYLEQPGCC</sequence>
<evidence type="ECO:0000256" key="2">
    <source>
        <dbReference type="ARBA" id="ARBA00013512"/>
    </source>
</evidence>
<keyword evidence="7 17" id="KW-0297">G-protein coupled receptor</keyword>
<feature type="transmembrane region" description="Helical" evidence="18">
    <location>
        <begin position="429"/>
        <end position="453"/>
    </location>
</feature>
<evidence type="ECO:0000256" key="3">
    <source>
        <dbReference type="ARBA" id="ARBA00022475"/>
    </source>
</evidence>
<keyword evidence="14" id="KW-0449">Lipoprotein</keyword>
<dbReference type="GO" id="GO:0019722">
    <property type="term" value="P:calcium-mediated signaling"/>
    <property type="evidence" value="ECO:0007669"/>
    <property type="project" value="TreeGrafter"/>
</dbReference>
<dbReference type="FunFam" id="1.20.1070.10:FF:000201">
    <property type="entry name" value="Bradykinin receptor B2"/>
    <property type="match status" value="1"/>
</dbReference>
<keyword evidence="3" id="KW-1003">Cell membrane</keyword>
<dbReference type="InterPro" id="IPR001504">
    <property type="entry name" value="Brdyknn_2_rcpt"/>
</dbReference>
<dbReference type="PANTHER" id="PTHR10489:SF957">
    <property type="entry name" value="B2 BRADYKININ RECEPTOR"/>
    <property type="match status" value="1"/>
</dbReference>
<dbReference type="PRINTS" id="PR00425">
    <property type="entry name" value="BRADYKININR"/>
</dbReference>
<keyword evidence="11 17" id="KW-0675">Receptor</keyword>
<dbReference type="GO" id="GO:0016493">
    <property type="term" value="F:C-C chemokine receptor activity"/>
    <property type="evidence" value="ECO:0007669"/>
    <property type="project" value="TreeGrafter"/>
</dbReference>
<keyword evidence="21" id="KW-1185">Reference proteome</keyword>
<comment type="subcellular location">
    <subcellularLocation>
        <location evidence="1">Cell membrane</location>
        <topology evidence="1">Multi-pass membrane protein</topology>
    </subcellularLocation>
</comment>
<dbReference type="GO" id="GO:0060326">
    <property type="term" value="P:cell chemotaxis"/>
    <property type="evidence" value="ECO:0007669"/>
    <property type="project" value="TreeGrafter"/>
</dbReference>
<dbReference type="GO" id="GO:0007204">
    <property type="term" value="P:positive regulation of cytosolic calcium ion concentration"/>
    <property type="evidence" value="ECO:0007669"/>
    <property type="project" value="TreeGrafter"/>
</dbReference>
<evidence type="ECO:0000313" key="21">
    <source>
        <dbReference type="Proteomes" id="UP001279410"/>
    </source>
</evidence>
<feature type="domain" description="G-protein coupled receptors family 1 profile" evidence="19">
    <location>
        <begin position="38"/>
        <end position="258"/>
    </location>
</feature>
<feature type="transmembrane region" description="Helical" evidence="18">
    <location>
        <begin position="465"/>
        <end position="487"/>
    </location>
</feature>
<comment type="similarity">
    <text evidence="17">Belongs to the G-protein coupled receptor 1 family.</text>
</comment>
<evidence type="ECO:0000256" key="8">
    <source>
        <dbReference type="ARBA" id="ARBA00023136"/>
    </source>
</evidence>
<dbReference type="GO" id="GO:0006939">
    <property type="term" value="P:smooth muscle contraction"/>
    <property type="evidence" value="ECO:0007669"/>
    <property type="project" value="InterPro"/>
</dbReference>
<evidence type="ECO:0000256" key="4">
    <source>
        <dbReference type="ARBA" id="ARBA00022553"/>
    </source>
</evidence>
<feature type="transmembrane region" description="Helical" evidence="18">
    <location>
        <begin position="665"/>
        <end position="687"/>
    </location>
</feature>
<comment type="subunit">
    <text evidence="16">Forms a complex with PECAM1 and GNAQ. Interacts with PECAM1.</text>
</comment>
<feature type="transmembrane region" description="Helical" evidence="18">
    <location>
        <begin position="388"/>
        <end position="409"/>
    </location>
</feature>
<feature type="transmembrane region" description="Helical" evidence="18">
    <location>
        <begin position="60"/>
        <end position="82"/>
    </location>
</feature>
<feature type="transmembrane region" description="Helical" evidence="18">
    <location>
        <begin position="26"/>
        <end position="48"/>
    </location>
</feature>
<dbReference type="PROSITE" id="PS00237">
    <property type="entry name" value="G_PROTEIN_RECEP_F1_1"/>
    <property type="match status" value="2"/>
</dbReference>
<evidence type="ECO:0000256" key="11">
    <source>
        <dbReference type="ARBA" id="ARBA00023170"/>
    </source>
</evidence>
<dbReference type="AlphaFoldDB" id="A0AAD3M5W4"/>
<dbReference type="EMBL" id="BRZM01000004">
    <property type="protein sequence ID" value="GLD47963.1"/>
    <property type="molecule type" value="Genomic_DNA"/>
</dbReference>
<evidence type="ECO:0000256" key="10">
    <source>
        <dbReference type="ARBA" id="ARBA00023157"/>
    </source>
</evidence>
<evidence type="ECO:0000256" key="1">
    <source>
        <dbReference type="ARBA" id="ARBA00004651"/>
    </source>
</evidence>
<dbReference type="InterPro" id="IPR000496">
    <property type="entry name" value="Brdyknn_rcpt"/>
</dbReference>
<dbReference type="GO" id="GO:0019957">
    <property type="term" value="F:C-C chemokine binding"/>
    <property type="evidence" value="ECO:0007669"/>
    <property type="project" value="TreeGrafter"/>
</dbReference>
<dbReference type="PRINTS" id="PR00237">
    <property type="entry name" value="GPCRRHODOPSN"/>
</dbReference>
<keyword evidence="10" id="KW-1015">Disulfide bond</keyword>
<dbReference type="Proteomes" id="UP001279410">
    <property type="component" value="Unassembled WGS sequence"/>
</dbReference>
<organism evidence="20 21">
    <name type="scientific">Lates japonicus</name>
    <name type="common">Japanese lates</name>
    <dbReference type="NCBI Taxonomy" id="270547"/>
    <lineage>
        <taxon>Eukaryota</taxon>
        <taxon>Metazoa</taxon>
        <taxon>Chordata</taxon>
        <taxon>Craniata</taxon>
        <taxon>Vertebrata</taxon>
        <taxon>Euteleostomi</taxon>
        <taxon>Actinopterygii</taxon>
        <taxon>Neopterygii</taxon>
        <taxon>Teleostei</taxon>
        <taxon>Neoteleostei</taxon>
        <taxon>Acanthomorphata</taxon>
        <taxon>Carangaria</taxon>
        <taxon>Carangaria incertae sedis</taxon>
        <taxon>Centropomidae</taxon>
        <taxon>Lates</taxon>
    </lineage>
</organism>
<evidence type="ECO:0000256" key="5">
    <source>
        <dbReference type="ARBA" id="ARBA00022692"/>
    </source>
</evidence>
<name>A0AAD3M5W4_LATJO</name>
<evidence type="ECO:0000313" key="20">
    <source>
        <dbReference type="EMBL" id="GLD47963.1"/>
    </source>
</evidence>